<feature type="domain" description="RNase III" evidence="2">
    <location>
        <begin position="39"/>
        <end position="151"/>
    </location>
</feature>
<dbReference type="AlphaFoldDB" id="K1W7Y6"/>
<dbReference type="OMA" id="EMDEDAM"/>
<dbReference type="PROSITE" id="PS50142">
    <property type="entry name" value="RNASE_3_2"/>
    <property type="match status" value="1"/>
</dbReference>
<dbReference type="SUPFAM" id="SSF69065">
    <property type="entry name" value="RNase III domain-like"/>
    <property type="match status" value="1"/>
</dbReference>
<feature type="compositionally biased region" description="Low complexity" evidence="1">
    <location>
        <begin position="226"/>
        <end position="236"/>
    </location>
</feature>
<dbReference type="EMBL" id="AMBO01000403">
    <property type="protein sequence ID" value="EKC97758.1"/>
    <property type="molecule type" value="Genomic_DNA"/>
</dbReference>
<dbReference type="InterPro" id="IPR000999">
    <property type="entry name" value="RNase_III_dom"/>
</dbReference>
<dbReference type="Pfam" id="PF00636">
    <property type="entry name" value="Ribonuclease_3"/>
    <property type="match status" value="1"/>
</dbReference>
<dbReference type="InParanoid" id="K1W7Y6"/>
<evidence type="ECO:0000313" key="3">
    <source>
        <dbReference type="EMBL" id="EKC97758.1"/>
    </source>
</evidence>
<protein>
    <recommendedName>
        <fullName evidence="2">RNase III domain-containing protein</fullName>
    </recommendedName>
</protein>
<proteinExistence type="predicted"/>
<dbReference type="GO" id="GO:0006396">
    <property type="term" value="P:RNA processing"/>
    <property type="evidence" value="ECO:0007669"/>
    <property type="project" value="InterPro"/>
</dbReference>
<dbReference type="HOGENOM" id="CLU_706343_0_0_1"/>
<reference evidence="3 4" key="1">
    <citation type="journal article" date="2012" name="Eukaryot. Cell">
        <title>Genome sequence of the Trichosporon asahii environmental strain CBS 8904.</title>
        <authorList>
            <person name="Yang R.Y."/>
            <person name="Li H.T."/>
            <person name="Zhu H."/>
            <person name="Zhou G.P."/>
            <person name="Wang M."/>
            <person name="Wang L."/>
        </authorList>
    </citation>
    <scope>NUCLEOTIDE SEQUENCE [LARGE SCALE GENOMIC DNA]</scope>
    <source>
        <strain evidence="3 4">CBS 8904</strain>
    </source>
</reference>
<evidence type="ECO:0000313" key="4">
    <source>
        <dbReference type="Proteomes" id="UP000006757"/>
    </source>
</evidence>
<feature type="compositionally biased region" description="Polar residues" evidence="1">
    <location>
        <begin position="161"/>
        <end position="174"/>
    </location>
</feature>
<feature type="region of interest" description="Disordered" evidence="1">
    <location>
        <begin position="159"/>
        <end position="236"/>
    </location>
</feature>
<evidence type="ECO:0000256" key="1">
    <source>
        <dbReference type="SAM" id="MobiDB-lite"/>
    </source>
</evidence>
<gene>
    <name evidence="3" type="ORF">A1Q2_07957</name>
</gene>
<dbReference type="Proteomes" id="UP000006757">
    <property type="component" value="Unassembled WGS sequence"/>
</dbReference>
<comment type="caution">
    <text evidence="3">The sequence shown here is derived from an EMBL/GenBank/DDBJ whole genome shotgun (WGS) entry which is preliminary data.</text>
</comment>
<dbReference type="CDD" id="cd00593">
    <property type="entry name" value="RIBOc"/>
    <property type="match status" value="1"/>
</dbReference>
<dbReference type="Gene3D" id="1.10.1520.10">
    <property type="entry name" value="Ribonuclease III domain"/>
    <property type="match status" value="1"/>
</dbReference>
<accession>K1W7Y6</accession>
<dbReference type="InterPro" id="IPR036389">
    <property type="entry name" value="RNase_III_sf"/>
</dbReference>
<dbReference type="eggNOG" id="KOG1817">
    <property type="taxonomic scope" value="Eukaryota"/>
</dbReference>
<organism evidence="3 4">
    <name type="scientific">Trichosporon asahii var. asahii (strain CBS 8904)</name>
    <name type="common">Yeast</name>
    <dbReference type="NCBI Taxonomy" id="1220162"/>
    <lineage>
        <taxon>Eukaryota</taxon>
        <taxon>Fungi</taxon>
        <taxon>Dikarya</taxon>
        <taxon>Basidiomycota</taxon>
        <taxon>Agaricomycotina</taxon>
        <taxon>Tremellomycetes</taxon>
        <taxon>Trichosporonales</taxon>
        <taxon>Trichosporonaceae</taxon>
        <taxon>Trichosporon</taxon>
    </lineage>
</organism>
<name>K1W7Y6_TRIAC</name>
<evidence type="ECO:0000259" key="2">
    <source>
        <dbReference type="PROSITE" id="PS50142"/>
    </source>
</evidence>
<sequence length="391" mass="41596">MAQKRGVHNTLASMILGEIPAFPLPPLPPITDPVLSRTALTHPSLHQNHRRPFDLEGADRPEDYEKLEHVGDALLGSVVTLLLHDLHPDLDPGAATSLLVSNETLAELCQRYHLHDNFIGAPAALPTIRAAVGTRACLFEAYIAAVYYDFLTSERPGLYPSGSQSTAPSITGATIGSDVGDDGDTAFGDDGAEERSQTPTPTEPPETPTGLEDLSISGNKTPPARPGSAAPSATSSAAVPSAYMHVASDAELPPLVPRYKRTRGMAVDYLESWLRPLFTPVAEVGLQSMRAKWREYQASGAAEDGDLDARAIGALSALNQFTNAKWACMPRYKDAGATESGGWKFEGEVTSPEGKTYTATAVRPNKKSAQTVLAYKIGKAMQADGHNVGLA</sequence>
<dbReference type="GO" id="GO:0004525">
    <property type="term" value="F:ribonuclease III activity"/>
    <property type="evidence" value="ECO:0007669"/>
    <property type="project" value="InterPro"/>
</dbReference>
<keyword evidence="4" id="KW-1185">Reference proteome</keyword>
<dbReference type="OrthoDB" id="2392202at2759"/>
<dbReference type="SMART" id="SM00535">
    <property type="entry name" value="RIBOc"/>
    <property type="match status" value="1"/>
</dbReference>
<dbReference type="STRING" id="1220162.K1W7Y6"/>